<feature type="domain" description="Sialate O-acetylesterase" evidence="2">
    <location>
        <begin position="98"/>
        <end position="310"/>
    </location>
</feature>
<proteinExistence type="predicted"/>
<keyword evidence="1" id="KW-0378">Hydrolase</keyword>
<dbReference type="InterPro" id="IPR005181">
    <property type="entry name" value="SASA"/>
</dbReference>
<dbReference type="GO" id="GO:0005975">
    <property type="term" value="P:carbohydrate metabolic process"/>
    <property type="evidence" value="ECO:0007669"/>
    <property type="project" value="TreeGrafter"/>
</dbReference>
<sequence length="505" mass="54132">MRPILALAGVSGALGVSFSGVFGDFAVLQREPSKAALFGDAGNASSVIVTLGTLRVQATVKDGRWHARLPAQPPGGDWTITASGGNATAELRHVTFGDVWYCSGQSNMALPLQYTMSRHRSLEAIQANKYGNIRIHGMSGNMNPTQPWAKVSDAIRSPSTCDKGCAFFKYSSTCWYFAESLSDRLGDVPLGMIHTAWGGSTIEEWLDNKTIASCRNATITSGNQQYHDKRVLPYVDMALKGWIWYQGENDMHGVHGNSALGYGYGCLAQRLVSSWRSLWRQPEAPFGFVTLAPSGSEGGNSMGAMRWAQTANFGVAPNPAMPFSFMAQAFDLNDPFSNITCYRKGCCSGSPHGDCNGCGGPGGYCANLSDTNYYMGPIHPRDKKPVAARLAQAALVVAYGAQGSFTGPTLAGCRANGENAARLAFLACRGLTGFRFPKGGGLKILPWAEMHIKGPYNPYSLHPLPGPTTCLAFSFVSPLRLLHSLRHCATMTYAGKSFGETLDSG</sequence>
<dbReference type="GO" id="GO:0001681">
    <property type="term" value="F:sialate O-acetylesterase activity"/>
    <property type="evidence" value="ECO:0007669"/>
    <property type="project" value="InterPro"/>
</dbReference>
<evidence type="ECO:0000313" key="3">
    <source>
        <dbReference type="EMBL" id="CAJ1397967.1"/>
    </source>
</evidence>
<protein>
    <recommendedName>
        <fullName evidence="2">Sialate O-acetylesterase domain-containing protein</fullName>
    </recommendedName>
</protein>
<accession>A0AA36J1N1</accession>
<gene>
    <name evidence="3" type="ORF">EVOR1521_LOCUS21872</name>
</gene>
<keyword evidence="4" id="KW-1185">Reference proteome</keyword>
<dbReference type="Gene3D" id="3.40.50.1110">
    <property type="entry name" value="SGNH hydrolase"/>
    <property type="match status" value="1"/>
</dbReference>
<evidence type="ECO:0000259" key="2">
    <source>
        <dbReference type="Pfam" id="PF03629"/>
    </source>
</evidence>
<name>A0AA36J1N1_9DINO</name>
<dbReference type="InterPro" id="IPR039329">
    <property type="entry name" value="SIAE"/>
</dbReference>
<dbReference type="Pfam" id="PF03629">
    <property type="entry name" value="SASA"/>
    <property type="match status" value="1"/>
</dbReference>
<dbReference type="Proteomes" id="UP001178507">
    <property type="component" value="Unassembled WGS sequence"/>
</dbReference>
<dbReference type="SUPFAM" id="SSF52266">
    <property type="entry name" value="SGNH hydrolase"/>
    <property type="match status" value="1"/>
</dbReference>
<reference evidence="3" key="1">
    <citation type="submission" date="2023-08" db="EMBL/GenBank/DDBJ databases">
        <authorList>
            <person name="Chen Y."/>
            <person name="Shah S."/>
            <person name="Dougan E. K."/>
            <person name="Thang M."/>
            <person name="Chan C."/>
        </authorList>
    </citation>
    <scope>NUCLEOTIDE SEQUENCE</scope>
</reference>
<evidence type="ECO:0000256" key="1">
    <source>
        <dbReference type="ARBA" id="ARBA00022801"/>
    </source>
</evidence>
<dbReference type="AlphaFoldDB" id="A0AA36J1N1"/>
<evidence type="ECO:0000313" key="4">
    <source>
        <dbReference type="Proteomes" id="UP001178507"/>
    </source>
</evidence>
<comment type="caution">
    <text evidence="3">The sequence shown here is derived from an EMBL/GenBank/DDBJ whole genome shotgun (WGS) entry which is preliminary data.</text>
</comment>
<dbReference type="PANTHER" id="PTHR22901">
    <property type="entry name" value="SIALATE O-ACETYLESTERASE"/>
    <property type="match status" value="1"/>
</dbReference>
<dbReference type="EMBL" id="CAUJNA010003283">
    <property type="protein sequence ID" value="CAJ1397967.1"/>
    <property type="molecule type" value="Genomic_DNA"/>
</dbReference>
<dbReference type="InterPro" id="IPR036514">
    <property type="entry name" value="SGNH_hydro_sf"/>
</dbReference>
<organism evidence="3 4">
    <name type="scientific">Effrenium voratum</name>
    <dbReference type="NCBI Taxonomy" id="2562239"/>
    <lineage>
        <taxon>Eukaryota</taxon>
        <taxon>Sar</taxon>
        <taxon>Alveolata</taxon>
        <taxon>Dinophyceae</taxon>
        <taxon>Suessiales</taxon>
        <taxon>Symbiodiniaceae</taxon>
        <taxon>Effrenium</taxon>
    </lineage>
</organism>
<dbReference type="PANTHER" id="PTHR22901:SF0">
    <property type="entry name" value="SIALATE O-ACETYLESTERASE"/>
    <property type="match status" value="1"/>
</dbReference>